<dbReference type="Proteomes" id="UP000307173">
    <property type="component" value="Unassembled WGS sequence"/>
</dbReference>
<keyword evidence="9" id="KW-1185">Reference proteome</keyword>
<gene>
    <name evidence="8" type="ORF">CANINC_000092</name>
</gene>
<reference evidence="8 9" key="1">
    <citation type="journal article" date="2019" name="Front. Genet.">
        <title>Whole-Genome Sequencing of the Opportunistic Yeast Pathogen Candida inconspicua Uncovers Its Hybrid Origin.</title>
        <authorList>
            <person name="Mixao V."/>
            <person name="Hansen A.P."/>
            <person name="Saus E."/>
            <person name="Boekhout T."/>
            <person name="Lass-Florl C."/>
            <person name="Gabaldon T."/>
        </authorList>
    </citation>
    <scope>NUCLEOTIDE SEQUENCE [LARGE SCALE GENOMIC DNA]</scope>
    <source>
        <strain evidence="8 9">CBS 180</strain>
    </source>
</reference>
<comment type="subcellular location">
    <subcellularLocation>
        <location evidence="2">Cytoplasm</location>
    </subcellularLocation>
</comment>
<comment type="catalytic activity">
    <reaction evidence="1">
        <text>Endonucleolytic cleavage to 5'-phosphomonoester.</text>
        <dbReference type="EC" id="3.1.26.4"/>
    </reaction>
</comment>
<evidence type="ECO:0000256" key="4">
    <source>
        <dbReference type="ARBA" id="ARBA00022884"/>
    </source>
</evidence>
<evidence type="ECO:0000256" key="1">
    <source>
        <dbReference type="ARBA" id="ARBA00000077"/>
    </source>
</evidence>
<dbReference type="GO" id="GO:0004523">
    <property type="term" value="F:RNA-DNA hybrid ribonuclease activity"/>
    <property type="evidence" value="ECO:0007669"/>
    <property type="project" value="UniProtKB-EC"/>
</dbReference>
<dbReference type="STRING" id="52247.A0A4T0X9F7"/>
<dbReference type="InterPro" id="IPR012337">
    <property type="entry name" value="RNaseH-like_sf"/>
</dbReference>
<keyword evidence="3" id="KW-0963">Cytoplasm</keyword>
<dbReference type="PANTHER" id="PTHR37984">
    <property type="entry name" value="PROTEIN CBG26694"/>
    <property type="match status" value="1"/>
</dbReference>
<comment type="function">
    <text evidence="5">Reverse transcriptase/ribonuclease H (RT) is a multifunctional enzyme that catalyzes the conversion of the retro-elements RNA genome into dsDNA within the VLP. The enzyme displays a DNA polymerase activity that can copy either DNA or RNA templates, and a ribonuclease H (RNase H) activity that cleaves the RNA strand of RNA-DNA heteroduplexes during plus-strand synthesis and hydrolyzes RNA primers. The conversion leads to a linear dsDNA copy of the retrotransposon that includes long terminal repeats (LTRs) at both ends.</text>
</comment>
<comment type="caution">
    <text evidence="8">The sequence shown here is derived from an EMBL/GenBank/DDBJ whole genome shotgun (WGS) entry which is preliminary data.</text>
</comment>
<protein>
    <recommendedName>
        <fullName evidence="7">Integrase catalytic domain-containing protein</fullName>
    </recommendedName>
</protein>
<evidence type="ECO:0000256" key="3">
    <source>
        <dbReference type="ARBA" id="ARBA00022490"/>
    </source>
</evidence>
<evidence type="ECO:0000256" key="2">
    <source>
        <dbReference type="ARBA" id="ARBA00004496"/>
    </source>
</evidence>
<dbReference type="AlphaFoldDB" id="A0A4T0X9F7"/>
<dbReference type="GO" id="GO:0015074">
    <property type="term" value="P:DNA integration"/>
    <property type="evidence" value="ECO:0007669"/>
    <property type="project" value="InterPro"/>
</dbReference>
<dbReference type="PANTHER" id="PTHR37984:SF5">
    <property type="entry name" value="PROTEIN NYNRIN-LIKE"/>
    <property type="match status" value="1"/>
</dbReference>
<dbReference type="InterPro" id="IPR056924">
    <property type="entry name" value="SH3_Tf2-1"/>
</dbReference>
<dbReference type="Pfam" id="PF24626">
    <property type="entry name" value="SH3_Tf2-1"/>
    <property type="match status" value="1"/>
</dbReference>
<evidence type="ECO:0000256" key="5">
    <source>
        <dbReference type="ARBA" id="ARBA00025590"/>
    </source>
</evidence>
<dbReference type="GO" id="GO:0005634">
    <property type="term" value="C:nucleus"/>
    <property type="evidence" value="ECO:0007669"/>
    <property type="project" value="UniProtKB-ARBA"/>
</dbReference>
<comment type="function">
    <text evidence="6">Integrase (IN) targets the VLP to the nucleus, where a subparticle preintegration complex (PIC) containing at least integrase and the newly synthesized dsDNA copy of the retrotransposon must transit the nuclear membrane. Once in the nucleus, integrase performs the integration of the dsDNA into the host genome.</text>
</comment>
<dbReference type="InterPro" id="IPR050951">
    <property type="entry name" value="Retrovirus_Pol_polyprotein"/>
</dbReference>
<dbReference type="GO" id="GO:0003723">
    <property type="term" value="F:RNA binding"/>
    <property type="evidence" value="ECO:0007669"/>
    <property type="project" value="UniProtKB-KW"/>
</dbReference>
<accession>A0A4T0X9F7</accession>
<evidence type="ECO:0000313" key="9">
    <source>
        <dbReference type="Proteomes" id="UP000307173"/>
    </source>
</evidence>
<dbReference type="OrthoDB" id="4488294at2759"/>
<evidence type="ECO:0000256" key="6">
    <source>
        <dbReference type="ARBA" id="ARBA00025615"/>
    </source>
</evidence>
<feature type="domain" description="Integrase catalytic" evidence="7">
    <location>
        <begin position="31"/>
        <end position="200"/>
    </location>
</feature>
<dbReference type="EMBL" id="SELW01000021">
    <property type="protein sequence ID" value="TID31304.1"/>
    <property type="molecule type" value="Genomic_DNA"/>
</dbReference>
<name>A0A4T0X9F7_9ASCO</name>
<dbReference type="InterPro" id="IPR001584">
    <property type="entry name" value="Integrase_cat-core"/>
</dbReference>
<sequence length="369" mass="41743">MYPIIAKYVQSCGHCIRTKSRNATPGTLQQFETVPGRWTHIAVDLVNGFPKITHQNNVYDAALVIVDIFSGRVHFHPINYQFFAKDFIDYLIYHHFPNHGVPQAIISDRGPQFTAKHYQDFLAALHCESHLAVTAHHASNGKVERHIRTLQDYLVSTVDQNEDCYNPSSPSLSSLLPSDNVQAADITEKLNRYANTAQAALRKAFLKNKAYFDASKLAVEFDVGDKVFILQSALVKPGDSHNAQLVPSFRTKFVGPFTITDKLSPVNYKLDLPVNSRRDSPFHISQLKLYSPPLDATYVAPKSDQARLMIHAPLTADKSNIIPSEEEVERVDYLSILLYSSLKTSLIGSRYTHFLFGKFFNFFFAFWLT</sequence>
<evidence type="ECO:0000313" key="8">
    <source>
        <dbReference type="EMBL" id="TID31304.1"/>
    </source>
</evidence>
<proteinExistence type="predicted"/>
<organism evidence="8 9">
    <name type="scientific">Pichia inconspicua</name>
    <dbReference type="NCBI Taxonomy" id="52247"/>
    <lineage>
        <taxon>Eukaryota</taxon>
        <taxon>Fungi</taxon>
        <taxon>Dikarya</taxon>
        <taxon>Ascomycota</taxon>
        <taxon>Saccharomycotina</taxon>
        <taxon>Pichiomycetes</taxon>
        <taxon>Pichiales</taxon>
        <taxon>Pichiaceae</taxon>
        <taxon>Pichia</taxon>
    </lineage>
</organism>
<dbReference type="PROSITE" id="PS50994">
    <property type="entry name" value="INTEGRASE"/>
    <property type="match status" value="1"/>
</dbReference>
<evidence type="ECO:0000259" key="7">
    <source>
        <dbReference type="PROSITE" id="PS50994"/>
    </source>
</evidence>
<keyword evidence="4" id="KW-0694">RNA-binding</keyword>
<dbReference type="SUPFAM" id="SSF53098">
    <property type="entry name" value="Ribonuclease H-like"/>
    <property type="match status" value="1"/>
</dbReference>
<dbReference type="Gene3D" id="3.30.420.10">
    <property type="entry name" value="Ribonuclease H-like superfamily/Ribonuclease H"/>
    <property type="match status" value="1"/>
</dbReference>
<dbReference type="GO" id="GO:0005737">
    <property type="term" value="C:cytoplasm"/>
    <property type="evidence" value="ECO:0007669"/>
    <property type="project" value="UniProtKB-SubCell"/>
</dbReference>
<dbReference type="InterPro" id="IPR036397">
    <property type="entry name" value="RNaseH_sf"/>
</dbReference>